<evidence type="ECO:0000313" key="3">
    <source>
        <dbReference type="Proteomes" id="UP000663882"/>
    </source>
</evidence>
<dbReference type="AlphaFoldDB" id="A0A813WE83"/>
<proteinExistence type="predicted"/>
<protein>
    <submittedName>
        <fullName evidence="1">Uncharacterized protein</fullName>
    </submittedName>
</protein>
<dbReference type="OrthoDB" id="10293845at2759"/>
<dbReference type="SUPFAM" id="SSF57095">
    <property type="entry name" value="Scorpion toxin-like"/>
    <property type="match status" value="1"/>
</dbReference>
<reference evidence="1" key="1">
    <citation type="submission" date="2021-02" db="EMBL/GenBank/DDBJ databases">
        <authorList>
            <person name="Nowell W R."/>
        </authorList>
    </citation>
    <scope>NUCLEOTIDE SEQUENCE</scope>
</reference>
<gene>
    <name evidence="2" type="ORF">OTI717_LOCUS37713</name>
    <name evidence="1" type="ORF">RFH988_LOCUS6913</name>
</gene>
<organism evidence="1 3">
    <name type="scientific">Rotaria sordida</name>
    <dbReference type="NCBI Taxonomy" id="392033"/>
    <lineage>
        <taxon>Eukaryota</taxon>
        <taxon>Metazoa</taxon>
        <taxon>Spiralia</taxon>
        <taxon>Gnathifera</taxon>
        <taxon>Rotifera</taxon>
        <taxon>Eurotatoria</taxon>
        <taxon>Bdelloidea</taxon>
        <taxon>Philodinida</taxon>
        <taxon>Philodinidae</taxon>
        <taxon>Rotaria</taxon>
    </lineage>
</organism>
<evidence type="ECO:0000313" key="1">
    <source>
        <dbReference type="EMBL" id="CAF0859938.1"/>
    </source>
</evidence>
<dbReference type="InterPro" id="IPR036574">
    <property type="entry name" value="Scorpion_toxin-like_sf"/>
</dbReference>
<accession>A0A813WE83</accession>
<sequence length="68" mass="7436">MILLIQIGESEGFLGKRSRSCGCPDTEKCNRNCVSRFGGLGGRCVGLLNLACECFIDDHWEPKANRCG</sequence>
<dbReference type="EMBL" id="CAJOAX010018491">
    <property type="protein sequence ID" value="CAF4181675.1"/>
    <property type="molecule type" value="Genomic_DNA"/>
</dbReference>
<dbReference type="Proteomes" id="UP000663823">
    <property type="component" value="Unassembled WGS sequence"/>
</dbReference>
<comment type="caution">
    <text evidence="1">The sequence shown here is derived from an EMBL/GenBank/DDBJ whole genome shotgun (WGS) entry which is preliminary data.</text>
</comment>
<dbReference type="EMBL" id="CAJNOO010000214">
    <property type="protein sequence ID" value="CAF0859938.1"/>
    <property type="molecule type" value="Genomic_DNA"/>
</dbReference>
<evidence type="ECO:0000313" key="2">
    <source>
        <dbReference type="EMBL" id="CAF4181675.1"/>
    </source>
</evidence>
<name>A0A813WE83_9BILA</name>
<dbReference type="Proteomes" id="UP000663882">
    <property type="component" value="Unassembled WGS sequence"/>
</dbReference>